<feature type="transmembrane region" description="Helical" evidence="1">
    <location>
        <begin position="235"/>
        <end position="253"/>
    </location>
</feature>
<dbReference type="RefSeq" id="WP_128563974.1">
    <property type="nucleotide sequence ID" value="NZ_BPQH01000005.1"/>
</dbReference>
<dbReference type="Proteomes" id="UP001055167">
    <property type="component" value="Unassembled WGS sequence"/>
</dbReference>
<feature type="transmembrane region" description="Helical" evidence="1">
    <location>
        <begin position="69"/>
        <end position="91"/>
    </location>
</feature>
<dbReference type="EMBL" id="BPQH01000005">
    <property type="protein sequence ID" value="GJD49337.1"/>
    <property type="molecule type" value="Genomic_DNA"/>
</dbReference>
<comment type="caution">
    <text evidence="2">The sequence shown here is derived from an EMBL/GenBank/DDBJ whole genome shotgun (WGS) entry which is preliminary data.</text>
</comment>
<reference evidence="2" key="2">
    <citation type="submission" date="2021-08" db="EMBL/GenBank/DDBJ databases">
        <authorList>
            <person name="Tani A."/>
            <person name="Ola A."/>
            <person name="Ogura Y."/>
            <person name="Katsura K."/>
            <person name="Hayashi T."/>
        </authorList>
    </citation>
    <scope>NUCLEOTIDE SEQUENCE</scope>
    <source>
        <strain evidence="2">KCTC 52305</strain>
    </source>
</reference>
<feature type="transmembrane region" description="Helical" evidence="1">
    <location>
        <begin position="118"/>
        <end position="137"/>
    </location>
</feature>
<evidence type="ECO:0008006" key="4">
    <source>
        <dbReference type="Google" id="ProtNLM"/>
    </source>
</evidence>
<proteinExistence type="predicted"/>
<keyword evidence="1" id="KW-0812">Transmembrane</keyword>
<keyword evidence="1" id="KW-1133">Transmembrane helix</keyword>
<keyword evidence="1" id="KW-0472">Membrane</keyword>
<sequence length="329" mass="34314">MVQQYGIGIVAGLVSALLIGVIVKATPLALALYLLAPLPILIVALGWSHRAGLVAAATGTLVLALASSPLRGLAFLVSTALPAWWLGYLALLGRPSGLRPAAAGASPGALEWYPVGRLLAWVAVTAAAALIVVVMLSSGDHAAYQDRIRRLARAMLQLQLQGAEIRGGSVQSDVLPEDDLARIADRVADIAPAIMAVTFTILLIFYLWAAARIVQVSGRLVRPWPDLPATAMPRRILWGLALGAGLALGPAYVGTFGMALLGALAAAFALQGLAAVHDRSRGRAGRTPLLIGLYVVVFLTQGFALAGLSLFGLLDTLLGRRRAKEVPPS</sequence>
<keyword evidence="3" id="KW-1185">Reference proteome</keyword>
<evidence type="ECO:0000256" key="1">
    <source>
        <dbReference type="SAM" id="Phobius"/>
    </source>
</evidence>
<feature type="transmembrane region" description="Helical" evidence="1">
    <location>
        <begin position="6"/>
        <end position="23"/>
    </location>
</feature>
<protein>
    <recommendedName>
        <fullName evidence="4">DUF2232 domain-containing protein</fullName>
    </recommendedName>
</protein>
<feature type="transmembrane region" description="Helical" evidence="1">
    <location>
        <begin position="190"/>
        <end position="214"/>
    </location>
</feature>
<evidence type="ECO:0000313" key="3">
    <source>
        <dbReference type="Proteomes" id="UP001055167"/>
    </source>
</evidence>
<feature type="transmembrane region" description="Helical" evidence="1">
    <location>
        <begin position="289"/>
        <end position="314"/>
    </location>
</feature>
<dbReference type="Pfam" id="PF09991">
    <property type="entry name" value="DUF2232"/>
    <property type="match status" value="1"/>
</dbReference>
<organism evidence="2 3">
    <name type="scientific">Methylobacterium crusticola</name>
    <dbReference type="NCBI Taxonomy" id="1697972"/>
    <lineage>
        <taxon>Bacteria</taxon>
        <taxon>Pseudomonadati</taxon>
        <taxon>Pseudomonadota</taxon>
        <taxon>Alphaproteobacteria</taxon>
        <taxon>Hyphomicrobiales</taxon>
        <taxon>Methylobacteriaceae</taxon>
        <taxon>Methylobacterium</taxon>
    </lineage>
</organism>
<accession>A0ABQ4QVX9</accession>
<name>A0ABQ4QVX9_9HYPH</name>
<feature type="transmembrane region" description="Helical" evidence="1">
    <location>
        <begin position="30"/>
        <end position="49"/>
    </location>
</feature>
<reference evidence="2" key="1">
    <citation type="journal article" date="2021" name="Front. Microbiol.">
        <title>Comprehensive Comparative Genomics and Phenotyping of Methylobacterium Species.</title>
        <authorList>
            <person name="Alessa O."/>
            <person name="Ogura Y."/>
            <person name="Fujitani Y."/>
            <person name="Takami H."/>
            <person name="Hayashi T."/>
            <person name="Sahin N."/>
            <person name="Tani A."/>
        </authorList>
    </citation>
    <scope>NUCLEOTIDE SEQUENCE</scope>
    <source>
        <strain evidence="2">KCTC 52305</strain>
    </source>
</reference>
<gene>
    <name evidence="2" type="ORF">OPKNFCMD_2067</name>
</gene>
<dbReference type="InterPro" id="IPR018710">
    <property type="entry name" value="DUF2232"/>
</dbReference>
<feature type="transmembrane region" description="Helical" evidence="1">
    <location>
        <begin position="259"/>
        <end position="277"/>
    </location>
</feature>
<evidence type="ECO:0000313" key="2">
    <source>
        <dbReference type="EMBL" id="GJD49337.1"/>
    </source>
</evidence>